<name>A0A975NGU4_9BRAD</name>
<dbReference type="PROSITE" id="PS51257">
    <property type="entry name" value="PROKAR_LIPOPROTEIN"/>
    <property type="match status" value="1"/>
</dbReference>
<evidence type="ECO:0000313" key="2">
    <source>
        <dbReference type="EMBL" id="QWG14812.1"/>
    </source>
</evidence>
<dbReference type="AlphaFoldDB" id="A0A975NGU4"/>
<sequence>MPRIDGLTSRQQWMLYPVYAAAVLSCLGTVLFFISLNDTRNFIGEKGVEYCWMYGSFERYLFINLASIGEA</sequence>
<feature type="transmembrane region" description="Helical" evidence="1">
    <location>
        <begin position="16"/>
        <end position="36"/>
    </location>
</feature>
<protein>
    <submittedName>
        <fullName evidence="2">Uncharacterized protein</fullName>
    </submittedName>
</protein>
<dbReference type="RefSeq" id="WP_215623405.1">
    <property type="nucleotide sequence ID" value="NZ_CP076134.1"/>
</dbReference>
<accession>A0A975NGU4</accession>
<dbReference type="EMBL" id="CP076134">
    <property type="protein sequence ID" value="QWG14812.1"/>
    <property type="molecule type" value="Genomic_DNA"/>
</dbReference>
<proteinExistence type="predicted"/>
<keyword evidence="1" id="KW-0812">Transmembrane</keyword>
<keyword evidence="1" id="KW-0472">Membrane</keyword>
<organism evidence="2 3">
    <name type="scientific">Bradyrhizobium sediminis</name>
    <dbReference type="NCBI Taxonomy" id="2840469"/>
    <lineage>
        <taxon>Bacteria</taxon>
        <taxon>Pseudomonadati</taxon>
        <taxon>Pseudomonadota</taxon>
        <taxon>Alphaproteobacteria</taxon>
        <taxon>Hyphomicrobiales</taxon>
        <taxon>Nitrobacteraceae</taxon>
        <taxon>Bradyrhizobium</taxon>
    </lineage>
</organism>
<evidence type="ECO:0000256" key="1">
    <source>
        <dbReference type="SAM" id="Phobius"/>
    </source>
</evidence>
<evidence type="ECO:0000313" key="3">
    <source>
        <dbReference type="Proteomes" id="UP000680839"/>
    </source>
</evidence>
<gene>
    <name evidence="2" type="ORF">KMZ29_09230</name>
</gene>
<dbReference type="Proteomes" id="UP000680839">
    <property type="component" value="Chromosome"/>
</dbReference>
<reference evidence="2" key="1">
    <citation type="submission" date="2021-06" db="EMBL/GenBank/DDBJ databases">
        <title>Bradyrhizobium sp. S2-20-1 Genome sequencing.</title>
        <authorList>
            <person name="Jin L."/>
        </authorList>
    </citation>
    <scope>NUCLEOTIDE SEQUENCE</scope>
    <source>
        <strain evidence="2">S2-20-1</strain>
    </source>
</reference>
<keyword evidence="1" id="KW-1133">Transmembrane helix</keyword>